<feature type="domain" description="HTH cro/C1-type" evidence="1">
    <location>
        <begin position="7"/>
        <end position="36"/>
    </location>
</feature>
<dbReference type="Proteomes" id="UP000033452">
    <property type="component" value="Unassembled WGS sequence"/>
</dbReference>
<dbReference type="GO" id="GO:0003677">
    <property type="term" value="F:DNA binding"/>
    <property type="evidence" value="ECO:0007669"/>
    <property type="project" value="InterPro"/>
</dbReference>
<dbReference type="Pfam" id="PF01381">
    <property type="entry name" value="HTH_3"/>
    <property type="match status" value="1"/>
</dbReference>
<dbReference type="PROSITE" id="PS50943">
    <property type="entry name" value="HTH_CROC1"/>
    <property type="match status" value="1"/>
</dbReference>
<dbReference type="Gene3D" id="1.10.260.40">
    <property type="entry name" value="lambda repressor-like DNA-binding domains"/>
    <property type="match status" value="1"/>
</dbReference>
<protein>
    <submittedName>
        <fullName evidence="2">XRE family transcriptional regulator</fullName>
    </submittedName>
</protein>
<dbReference type="SMART" id="SM00530">
    <property type="entry name" value="HTH_XRE"/>
    <property type="match status" value="1"/>
</dbReference>
<accession>A0A0F4QWW6</accession>
<organism evidence="2 3">
    <name type="scientific">Pseudoalteromonas rubra</name>
    <dbReference type="NCBI Taxonomy" id="43658"/>
    <lineage>
        <taxon>Bacteria</taxon>
        <taxon>Pseudomonadati</taxon>
        <taxon>Pseudomonadota</taxon>
        <taxon>Gammaproteobacteria</taxon>
        <taxon>Alteromonadales</taxon>
        <taxon>Pseudoalteromonadaceae</taxon>
        <taxon>Pseudoalteromonas</taxon>
    </lineage>
</organism>
<dbReference type="InterPro" id="IPR001387">
    <property type="entry name" value="Cro/C1-type_HTH"/>
</dbReference>
<keyword evidence="3" id="KW-1185">Reference proteome</keyword>
<dbReference type="CDD" id="cd00093">
    <property type="entry name" value="HTH_XRE"/>
    <property type="match status" value="1"/>
</dbReference>
<dbReference type="InterPro" id="IPR010982">
    <property type="entry name" value="Lambda_DNA-bd_dom_sf"/>
</dbReference>
<dbReference type="RefSeq" id="WP_046003607.1">
    <property type="nucleotide sequence ID" value="NZ_JXYA01000006.1"/>
</dbReference>
<dbReference type="SUPFAM" id="SSF47413">
    <property type="entry name" value="lambda repressor-like DNA-binding domains"/>
    <property type="match status" value="1"/>
</dbReference>
<proteinExistence type="predicted"/>
<dbReference type="OrthoDB" id="6292636at2"/>
<dbReference type="EMBL" id="JXYA01000006">
    <property type="protein sequence ID" value="KJZ12173.1"/>
    <property type="molecule type" value="Genomic_DNA"/>
</dbReference>
<name>A0A0F4QWW6_9GAMM</name>
<sequence>MINGDDLKAMRLNAGISQKDMAAKLNVDRKTISNYELDVSQIRVGELFSWFYYCKIDTSMVLSQVKTVREKMDRSKTTQSGTERGKE</sequence>
<gene>
    <name evidence="2" type="ORF">TW77_03665</name>
</gene>
<evidence type="ECO:0000313" key="3">
    <source>
        <dbReference type="Proteomes" id="UP000033452"/>
    </source>
</evidence>
<evidence type="ECO:0000313" key="2">
    <source>
        <dbReference type="EMBL" id="KJZ12173.1"/>
    </source>
</evidence>
<evidence type="ECO:0000259" key="1">
    <source>
        <dbReference type="PROSITE" id="PS50943"/>
    </source>
</evidence>
<comment type="caution">
    <text evidence="2">The sequence shown here is derived from an EMBL/GenBank/DDBJ whole genome shotgun (WGS) entry which is preliminary data.</text>
</comment>
<dbReference type="AlphaFoldDB" id="A0A0F4QWW6"/>
<reference evidence="2 3" key="1">
    <citation type="journal article" date="2015" name="BMC Genomics">
        <title>Genome mining reveals unlocked bioactive potential of marine Gram-negative bacteria.</title>
        <authorList>
            <person name="Machado H."/>
            <person name="Sonnenschein E.C."/>
            <person name="Melchiorsen J."/>
            <person name="Gram L."/>
        </authorList>
    </citation>
    <scope>NUCLEOTIDE SEQUENCE [LARGE SCALE GENOMIC DNA]</scope>
    <source>
        <strain evidence="2 3">S2471</strain>
    </source>
</reference>
<dbReference type="PATRIC" id="fig|43658.5.peg.767"/>